<accession>A0A8T0QVD0</accession>
<organism evidence="2 3">
    <name type="scientific">Panicum virgatum</name>
    <name type="common">Blackwell switchgrass</name>
    <dbReference type="NCBI Taxonomy" id="38727"/>
    <lineage>
        <taxon>Eukaryota</taxon>
        <taxon>Viridiplantae</taxon>
        <taxon>Streptophyta</taxon>
        <taxon>Embryophyta</taxon>
        <taxon>Tracheophyta</taxon>
        <taxon>Spermatophyta</taxon>
        <taxon>Magnoliopsida</taxon>
        <taxon>Liliopsida</taxon>
        <taxon>Poales</taxon>
        <taxon>Poaceae</taxon>
        <taxon>PACMAD clade</taxon>
        <taxon>Panicoideae</taxon>
        <taxon>Panicodae</taxon>
        <taxon>Paniceae</taxon>
        <taxon>Panicinae</taxon>
        <taxon>Panicum</taxon>
        <taxon>Panicum sect. Hiantes</taxon>
    </lineage>
</organism>
<keyword evidence="3" id="KW-1185">Reference proteome</keyword>
<feature type="compositionally biased region" description="Low complexity" evidence="1">
    <location>
        <begin position="182"/>
        <end position="196"/>
    </location>
</feature>
<protein>
    <submittedName>
        <fullName evidence="2">Uncharacterized protein</fullName>
    </submittedName>
</protein>
<evidence type="ECO:0000313" key="3">
    <source>
        <dbReference type="Proteomes" id="UP000823388"/>
    </source>
</evidence>
<dbReference type="Proteomes" id="UP000823388">
    <property type="component" value="Chromosome 6N"/>
</dbReference>
<feature type="compositionally biased region" description="Low complexity" evidence="1">
    <location>
        <begin position="152"/>
        <end position="164"/>
    </location>
</feature>
<feature type="region of interest" description="Disordered" evidence="1">
    <location>
        <begin position="102"/>
        <end position="205"/>
    </location>
</feature>
<proteinExistence type="predicted"/>
<evidence type="ECO:0000256" key="1">
    <source>
        <dbReference type="SAM" id="MobiDB-lite"/>
    </source>
</evidence>
<dbReference type="AlphaFoldDB" id="A0A8T0QVD0"/>
<name>A0A8T0QVD0_PANVG</name>
<sequence length="205" mass="22170">MMTNKIRSQEERAAVVGARRRLRWHTVALATGTWRRASRRSHHACGRLILRDGPIRAIAPARRPEYPSVALWCGTCSARVRSPPNRSPNLLFSRRLIVPAGGATTPLLTQPGPASPPPRSPLPAPPTPATTTCSSARHGSLLRDPCRRRRASAAPAAVVLSPRRLPQPPRQAPIASDRVHRAWSPAASKPAARPASFFGARSAID</sequence>
<evidence type="ECO:0000313" key="2">
    <source>
        <dbReference type="EMBL" id="KAG2576990.1"/>
    </source>
</evidence>
<reference evidence="2" key="1">
    <citation type="submission" date="2020-05" db="EMBL/GenBank/DDBJ databases">
        <title>WGS assembly of Panicum virgatum.</title>
        <authorList>
            <person name="Lovell J.T."/>
            <person name="Jenkins J."/>
            <person name="Shu S."/>
            <person name="Juenger T.E."/>
            <person name="Schmutz J."/>
        </authorList>
    </citation>
    <scope>NUCLEOTIDE SEQUENCE</scope>
    <source>
        <strain evidence="2">AP13</strain>
    </source>
</reference>
<comment type="caution">
    <text evidence="2">The sequence shown here is derived from an EMBL/GenBank/DDBJ whole genome shotgun (WGS) entry which is preliminary data.</text>
</comment>
<feature type="compositionally biased region" description="Pro residues" evidence="1">
    <location>
        <begin position="113"/>
        <end position="128"/>
    </location>
</feature>
<gene>
    <name evidence="2" type="ORF">PVAP13_6NG068060</name>
</gene>
<dbReference type="EMBL" id="CM029048">
    <property type="protein sequence ID" value="KAG2576990.1"/>
    <property type="molecule type" value="Genomic_DNA"/>
</dbReference>